<feature type="transmembrane region" description="Helical" evidence="1">
    <location>
        <begin position="88"/>
        <end position="109"/>
    </location>
</feature>
<protein>
    <submittedName>
        <fullName evidence="3">Uncharacterized protein</fullName>
    </submittedName>
</protein>
<dbReference type="Proteomes" id="UP000188320">
    <property type="component" value="Unassembled WGS sequence"/>
</dbReference>
<comment type="caution">
    <text evidence="3">The sequence shown here is derived from an EMBL/GenBank/DDBJ whole genome shotgun (WGS) entry which is preliminary data.</text>
</comment>
<dbReference type="AlphaFoldDB" id="A0A1R1PQ75"/>
<sequence>MIGALLAILFLALLFQTISKYHGTIPERVEQDTNIQHRMASLNHRFNNTVMRKLFRRLLWFPIFPLVIIFLGTITIMIEALGQRIPFVIYRIEMLLLVFSDLGVTNLFIKDPIIWRTLQDDREIHKLKVLLAKFLRKTDKCVDEHIPEENSDE</sequence>
<keyword evidence="2" id="KW-0732">Signal</keyword>
<keyword evidence="1" id="KW-0472">Membrane</keyword>
<dbReference type="EMBL" id="LSSK01000512">
    <property type="protein sequence ID" value="OMH83114.1"/>
    <property type="molecule type" value="Genomic_DNA"/>
</dbReference>
<feature type="transmembrane region" description="Helical" evidence="1">
    <location>
        <begin position="59"/>
        <end position="81"/>
    </location>
</feature>
<evidence type="ECO:0000256" key="1">
    <source>
        <dbReference type="SAM" id="Phobius"/>
    </source>
</evidence>
<accession>A0A1R1PQ75</accession>
<feature type="signal peptide" evidence="2">
    <location>
        <begin position="1"/>
        <end position="19"/>
    </location>
</feature>
<organism evidence="3 4">
    <name type="scientific">Zancudomyces culisetae</name>
    <name type="common">Gut fungus</name>
    <name type="synonym">Smittium culisetae</name>
    <dbReference type="NCBI Taxonomy" id="1213189"/>
    <lineage>
        <taxon>Eukaryota</taxon>
        <taxon>Fungi</taxon>
        <taxon>Fungi incertae sedis</taxon>
        <taxon>Zoopagomycota</taxon>
        <taxon>Kickxellomycotina</taxon>
        <taxon>Harpellomycetes</taxon>
        <taxon>Harpellales</taxon>
        <taxon>Legeriomycetaceae</taxon>
        <taxon>Zancudomyces</taxon>
    </lineage>
</organism>
<reference evidence="4" key="1">
    <citation type="submission" date="2017-01" db="EMBL/GenBank/DDBJ databases">
        <authorList>
            <person name="Wang Y."/>
            <person name="White M."/>
            <person name="Kvist S."/>
            <person name="Moncalvo J.-M."/>
        </authorList>
    </citation>
    <scope>NUCLEOTIDE SEQUENCE [LARGE SCALE GENOMIC DNA]</scope>
    <source>
        <strain evidence="4">COL-18-3</strain>
    </source>
</reference>
<proteinExistence type="predicted"/>
<name>A0A1R1PQ75_ZANCU</name>
<keyword evidence="1" id="KW-0812">Transmembrane</keyword>
<feature type="chain" id="PRO_5012164233" evidence="2">
    <location>
        <begin position="20"/>
        <end position="153"/>
    </location>
</feature>
<keyword evidence="4" id="KW-1185">Reference proteome</keyword>
<evidence type="ECO:0000256" key="2">
    <source>
        <dbReference type="SAM" id="SignalP"/>
    </source>
</evidence>
<keyword evidence="1" id="KW-1133">Transmembrane helix</keyword>
<gene>
    <name evidence="3" type="ORF">AX774_g3383</name>
</gene>
<evidence type="ECO:0000313" key="4">
    <source>
        <dbReference type="Proteomes" id="UP000188320"/>
    </source>
</evidence>
<evidence type="ECO:0000313" key="3">
    <source>
        <dbReference type="EMBL" id="OMH83114.1"/>
    </source>
</evidence>